<comment type="caution">
    <text evidence="2">The sequence shown here is derived from an EMBL/GenBank/DDBJ whole genome shotgun (WGS) entry which is preliminary data.</text>
</comment>
<dbReference type="EMBL" id="AGEK01000020">
    <property type="protein sequence ID" value="EHO71678.1"/>
    <property type="molecule type" value="Genomic_DNA"/>
</dbReference>
<sequence>MNRKQFKKKRYVSPSIEVVATQFDGQSLLTAFSNLGGHNKAGDDGNDINDAKRGGYYDDFEEEEEETPQPWGLQ</sequence>
<dbReference type="OrthoDB" id="1077793at2"/>
<gene>
    <name evidence="2" type="ORF">HMPREF9944_01124</name>
</gene>
<dbReference type="Proteomes" id="UP000003167">
    <property type="component" value="Unassembled WGS sequence"/>
</dbReference>
<proteinExistence type="predicted"/>
<accession>H1HLT0</accession>
<protein>
    <submittedName>
        <fullName evidence="2">Uncharacterized protein</fullName>
    </submittedName>
</protein>
<dbReference type="RefSeq" id="WP_008564994.1">
    <property type="nucleotide sequence ID" value="NZ_JH594502.1"/>
</dbReference>
<evidence type="ECO:0000256" key="1">
    <source>
        <dbReference type="SAM" id="MobiDB-lite"/>
    </source>
</evidence>
<dbReference type="AlphaFoldDB" id="H1HLT0"/>
<feature type="compositionally biased region" description="Acidic residues" evidence="1">
    <location>
        <begin position="58"/>
        <end position="67"/>
    </location>
</feature>
<name>H1HLT0_9BACT</name>
<reference evidence="2 3" key="1">
    <citation type="submission" date="2011-12" db="EMBL/GenBank/DDBJ databases">
        <title>The Genome Sequence of Prevotella maculosa OT 289.</title>
        <authorList>
            <consortium name="The Broad Institute Genome Sequencing Platform"/>
            <person name="Earl A."/>
            <person name="Ward D."/>
            <person name="Feldgarden M."/>
            <person name="Gevers D."/>
            <person name="Izard J."/>
            <person name="Blanton J.M."/>
            <person name="Mathney J."/>
            <person name="Tanner A.C."/>
            <person name="Dewhirst F.E."/>
            <person name="Young S.K."/>
            <person name="Zeng Q."/>
            <person name="Gargeya S."/>
            <person name="Fitzgerald M."/>
            <person name="Haas B."/>
            <person name="Abouelleil A."/>
            <person name="Alvarado L."/>
            <person name="Arachchi H.M."/>
            <person name="Berlin A."/>
            <person name="Chapman S.B."/>
            <person name="Gearin G."/>
            <person name="Goldberg J."/>
            <person name="Griggs A."/>
            <person name="Gujja S."/>
            <person name="Hansen M."/>
            <person name="Heiman D."/>
            <person name="Howarth C."/>
            <person name="Larimer J."/>
            <person name="Lui A."/>
            <person name="MacDonald P.J.P."/>
            <person name="McCowen C."/>
            <person name="Montmayeur A."/>
            <person name="Murphy C."/>
            <person name="Neiman D."/>
            <person name="Pearson M."/>
            <person name="Priest M."/>
            <person name="Roberts A."/>
            <person name="Saif S."/>
            <person name="Shea T."/>
            <person name="Sisk P."/>
            <person name="Stolte C."/>
            <person name="Sykes S."/>
            <person name="Wortman J."/>
            <person name="Nusbaum C."/>
            <person name="Birren B."/>
        </authorList>
    </citation>
    <scope>NUCLEOTIDE SEQUENCE [LARGE SCALE GENOMIC DNA]</scope>
    <source>
        <strain evidence="2 3">OT 289</strain>
    </source>
</reference>
<keyword evidence="3" id="KW-1185">Reference proteome</keyword>
<evidence type="ECO:0000313" key="2">
    <source>
        <dbReference type="EMBL" id="EHO71678.1"/>
    </source>
</evidence>
<feature type="region of interest" description="Disordered" evidence="1">
    <location>
        <begin position="33"/>
        <end position="74"/>
    </location>
</feature>
<dbReference type="HOGENOM" id="CLU_196044_0_0_10"/>
<evidence type="ECO:0000313" key="3">
    <source>
        <dbReference type="Proteomes" id="UP000003167"/>
    </source>
</evidence>
<dbReference type="PATRIC" id="fig|999422.3.peg.1160"/>
<organism evidence="2 3">
    <name type="scientific">Segatella maculosa OT 289</name>
    <dbReference type="NCBI Taxonomy" id="999422"/>
    <lineage>
        <taxon>Bacteria</taxon>
        <taxon>Pseudomonadati</taxon>
        <taxon>Bacteroidota</taxon>
        <taxon>Bacteroidia</taxon>
        <taxon>Bacteroidales</taxon>
        <taxon>Prevotellaceae</taxon>
        <taxon>Segatella</taxon>
    </lineage>
</organism>